<gene>
    <name evidence="1" type="ORF">FB474_1323</name>
</gene>
<evidence type="ECO:0000313" key="1">
    <source>
        <dbReference type="EMBL" id="TQL59948.1"/>
    </source>
</evidence>
<dbReference type="RefSeq" id="WP_141787901.1">
    <property type="nucleotide sequence ID" value="NZ_VFOQ01000001.1"/>
</dbReference>
<name>A0A542ZHV7_9MICO</name>
<comment type="caution">
    <text evidence="1">The sequence shown here is derived from an EMBL/GenBank/DDBJ whole genome shotgun (WGS) entry which is preliminary data.</text>
</comment>
<dbReference type="EMBL" id="VFOQ01000001">
    <property type="protein sequence ID" value="TQL59948.1"/>
    <property type="molecule type" value="Genomic_DNA"/>
</dbReference>
<evidence type="ECO:0008006" key="3">
    <source>
        <dbReference type="Google" id="ProtNLM"/>
    </source>
</evidence>
<protein>
    <recommendedName>
        <fullName evidence="3">Thymidylate kinase</fullName>
    </recommendedName>
</protein>
<reference evidence="1 2" key="1">
    <citation type="submission" date="2019-06" db="EMBL/GenBank/DDBJ databases">
        <title>Sequencing the genomes of 1000 actinobacteria strains.</title>
        <authorList>
            <person name="Klenk H.-P."/>
        </authorList>
    </citation>
    <scope>NUCLEOTIDE SEQUENCE [LARGE SCALE GENOMIC DNA]</scope>
    <source>
        <strain evidence="1 2">DSM 18082</strain>
    </source>
</reference>
<keyword evidence="2" id="KW-1185">Reference proteome</keyword>
<dbReference type="InterPro" id="IPR027417">
    <property type="entry name" value="P-loop_NTPase"/>
</dbReference>
<dbReference type="SUPFAM" id="SSF52540">
    <property type="entry name" value="P-loop containing nucleoside triphosphate hydrolases"/>
    <property type="match status" value="1"/>
</dbReference>
<dbReference type="AlphaFoldDB" id="A0A542ZHV7"/>
<sequence>MAQLVMVEGLPGSGKSTASAFVEGWLVRRGIPARRYAEGRADHPVDLEQVAVLTGAQLEQVLADFPEERSELACAAQRRDEVWLVHDRERAHWPARLRERLRALDAYDGDVPPQVHTRVLQDGWRRFAGEVRDEQAVYLVECVFLQNPVCALLARHDRPAGELAAHVRALAEAAAPLDPLLVHLDAGDPAPVLAAAAAQRPPEWLDFVIDYHVGQGYGLAHGLDGFDGLVEFMCHRRAVELALLPSLPVRTLRLDVSGRDWPARHAELVAFLEAHLTVTARAATAAR</sequence>
<accession>A0A542ZHV7</accession>
<evidence type="ECO:0000313" key="2">
    <source>
        <dbReference type="Proteomes" id="UP000319514"/>
    </source>
</evidence>
<dbReference type="OrthoDB" id="8211253at2"/>
<dbReference type="Proteomes" id="UP000319514">
    <property type="component" value="Unassembled WGS sequence"/>
</dbReference>
<organism evidence="1 2">
    <name type="scientific">Oryzihumus leptocrescens</name>
    <dbReference type="NCBI Taxonomy" id="297536"/>
    <lineage>
        <taxon>Bacteria</taxon>
        <taxon>Bacillati</taxon>
        <taxon>Actinomycetota</taxon>
        <taxon>Actinomycetes</taxon>
        <taxon>Micrococcales</taxon>
        <taxon>Intrasporangiaceae</taxon>
        <taxon>Oryzihumus</taxon>
    </lineage>
</organism>
<proteinExistence type="predicted"/>